<feature type="transmembrane region" description="Helical" evidence="1">
    <location>
        <begin position="76"/>
        <end position="95"/>
    </location>
</feature>
<gene>
    <name evidence="2" type="ORF">E0H75_34130</name>
</gene>
<evidence type="ECO:0000313" key="2">
    <source>
        <dbReference type="EMBL" id="TCC44604.1"/>
    </source>
</evidence>
<organism evidence="2 3">
    <name type="scientific">Kribbella capetownensis</name>
    <dbReference type="NCBI Taxonomy" id="1572659"/>
    <lineage>
        <taxon>Bacteria</taxon>
        <taxon>Bacillati</taxon>
        <taxon>Actinomycetota</taxon>
        <taxon>Actinomycetes</taxon>
        <taxon>Propionibacteriales</taxon>
        <taxon>Kribbellaceae</taxon>
        <taxon>Kribbella</taxon>
    </lineage>
</organism>
<name>A0A4R0JG55_9ACTN</name>
<comment type="caution">
    <text evidence="2">The sequence shown here is derived from an EMBL/GenBank/DDBJ whole genome shotgun (WGS) entry which is preliminary data.</text>
</comment>
<feature type="transmembrane region" description="Helical" evidence="1">
    <location>
        <begin position="132"/>
        <end position="151"/>
    </location>
</feature>
<dbReference type="RefSeq" id="WP_131517829.1">
    <property type="nucleotide sequence ID" value="NZ_SJKD01000009.1"/>
</dbReference>
<keyword evidence="1" id="KW-1133">Transmembrane helix</keyword>
<feature type="transmembrane region" description="Helical" evidence="1">
    <location>
        <begin position="102"/>
        <end position="120"/>
    </location>
</feature>
<dbReference type="Proteomes" id="UP000293342">
    <property type="component" value="Unassembled WGS sequence"/>
</dbReference>
<reference evidence="2 3" key="1">
    <citation type="submission" date="2019-02" db="EMBL/GenBank/DDBJ databases">
        <title>Kribbella capetownensis sp. nov. and Kribbella speibonae sp. nov., isolated from soil.</title>
        <authorList>
            <person name="Curtis S.M."/>
            <person name="Norton I."/>
            <person name="Everest G.J."/>
            <person name="Meyers P.R."/>
        </authorList>
    </citation>
    <scope>NUCLEOTIDE SEQUENCE [LARGE SCALE GENOMIC DNA]</scope>
    <source>
        <strain evidence="2 3">YM53</strain>
    </source>
</reference>
<evidence type="ECO:0000313" key="3">
    <source>
        <dbReference type="Proteomes" id="UP000293342"/>
    </source>
</evidence>
<sequence>MPEPDDRDSLDILKAPLRRLPELKELQFRLAGFAVGLALLVTLAPTWLTRDYGDGQLIYSGIGMIHFTDHSPKSPMGGLGTFLFLLYLVLALAALLPPTETIFALVRGGAGLVVTILILVSKPDHPTLGWTGAPVVALGLWLLAVVVAGVARTTTRG</sequence>
<keyword evidence="1" id="KW-0812">Transmembrane</keyword>
<dbReference type="EMBL" id="SJKD01000009">
    <property type="protein sequence ID" value="TCC44604.1"/>
    <property type="molecule type" value="Genomic_DNA"/>
</dbReference>
<feature type="transmembrane region" description="Helical" evidence="1">
    <location>
        <begin position="28"/>
        <end position="48"/>
    </location>
</feature>
<keyword evidence="3" id="KW-1185">Reference proteome</keyword>
<evidence type="ECO:0000256" key="1">
    <source>
        <dbReference type="SAM" id="Phobius"/>
    </source>
</evidence>
<proteinExistence type="predicted"/>
<keyword evidence="1" id="KW-0472">Membrane</keyword>
<protein>
    <submittedName>
        <fullName evidence="2">Uncharacterized protein</fullName>
    </submittedName>
</protein>
<accession>A0A4R0JG55</accession>
<dbReference type="AlphaFoldDB" id="A0A4R0JG55"/>